<reference evidence="4 5" key="1">
    <citation type="submission" date="2019-12" db="EMBL/GenBank/DDBJ databases">
        <title>Paenibacillus sp. nov., an endophytic bacterium isolated from the stem of Dendrobium.</title>
        <authorList>
            <person name="Zhao R."/>
        </authorList>
    </citation>
    <scope>NUCLEOTIDE SEQUENCE [LARGE SCALE GENOMIC DNA]</scope>
    <source>
        <strain evidence="4 5">HJL G12</strain>
    </source>
</reference>
<dbReference type="Pfam" id="PF05163">
    <property type="entry name" value="DinB"/>
    <property type="match status" value="1"/>
</dbReference>
<comment type="caution">
    <text evidence="4">The sequence shown here is derived from an EMBL/GenBank/DDBJ whole genome shotgun (WGS) entry which is preliminary data.</text>
</comment>
<evidence type="ECO:0000256" key="3">
    <source>
        <dbReference type="PIRSR" id="PIRSR607837-1"/>
    </source>
</evidence>
<protein>
    <submittedName>
        <fullName evidence="4">Damage-inducible protein DinB</fullName>
    </submittedName>
</protein>
<evidence type="ECO:0000256" key="1">
    <source>
        <dbReference type="ARBA" id="ARBA00008635"/>
    </source>
</evidence>
<dbReference type="GO" id="GO:0046872">
    <property type="term" value="F:metal ion binding"/>
    <property type="evidence" value="ECO:0007669"/>
    <property type="project" value="UniProtKB-KW"/>
</dbReference>
<organism evidence="4 5">
    <name type="scientific">Paenibacillus dendrobii</name>
    <dbReference type="NCBI Taxonomy" id="2691084"/>
    <lineage>
        <taxon>Bacteria</taxon>
        <taxon>Bacillati</taxon>
        <taxon>Bacillota</taxon>
        <taxon>Bacilli</taxon>
        <taxon>Bacillales</taxon>
        <taxon>Paenibacillaceae</taxon>
        <taxon>Paenibacillus</taxon>
    </lineage>
</organism>
<evidence type="ECO:0000313" key="4">
    <source>
        <dbReference type="EMBL" id="MWV43272.1"/>
    </source>
</evidence>
<feature type="binding site" evidence="3">
    <location>
        <position position="123"/>
    </location>
    <ligand>
        <name>a divalent metal cation</name>
        <dbReference type="ChEBI" id="CHEBI:60240"/>
    </ligand>
</feature>
<dbReference type="RefSeq" id="WP_160496793.1">
    <property type="nucleotide sequence ID" value="NZ_WUBI01000001.1"/>
</dbReference>
<dbReference type="InterPro" id="IPR034660">
    <property type="entry name" value="DinB/YfiT-like"/>
</dbReference>
<name>A0A7X3IG26_9BACL</name>
<dbReference type="PANTHER" id="PTHR37302:SF3">
    <property type="entry name" value="DAMAGE-INDUCIBLE PROTEIN DINB"/>
    <property type="match status" value="1"/>
</dbReference>
<dbReference type="AlphaFoldDB" id="A0A7X3IG26"/>
<dbReference type="Proteomes" id="UP000460318">
    <property type="component" value="Unassembled WGS sequence"/>
</dbReference>
<proteinExistence type="inferred from homology"/>
<dbReference type="EMBL" id="WUBI01000001">
    <property type="protein sequence ID" value="MWV43272.1"/>
    <property type="molecule type" value="Genomic_DNA"/>
</dbReference>
<dbReference type="PANTHER" id="PTHR37302">
    <property type="entry name" value="SLR1116 PROTEIN"/>
    <property type="match status" value="1"/>
</dbReference>
<dbReference type="Gene3D" id="1.20.120.450">
    <property type="entry name" value="dinb family like domain"/>
    <property type="match status" value="1"/>
</dbReference>
<feature type="binding site" evidence="3">
    <location>
        <position position="127"/>
    </location>
    <ligand>
        <name>a divalent metal cation</name>
        <dbReference type="ChEBI" id="CHEBI:60240"/>
    </ligand>
</feature>
<comment type="similarity">
    <text evidence="1">Belongs to the DinB family.</text>
</comment>
<gene>
    <name evidence="4" type="ORF">GRF59_06470</name>
</gene>
<sequence length="166" mass="19632">MKSWFEYNWQVRDQWFDEYRLLATEELVKERTGGVGTILRTFFHIVDVELSWIRAIDGLEDWEPRFEDYPTLDSVKDLSDACRKQVTDILSKADADKVYTEVQVSWHPEPLIYGEVLRHVIAHEIHHIGQLSIWAKELGIQQVSANYIDRGLGRQMLQEKTRLRIF</sequence>
<dbReference type="InterPro" id="IPR007837">
    <property type="entry name" value="DinB"/>
</dbReference>
<evidence type="ECO:0000313" key="5">
    <source>
        <dbReference type="Proteomes" id="UP000460318"/>
    </source>
</evidence>
<dbReference type="SUPFAM" id="SSF109854">
    <property type="entry name" value="DinB/YfiT-like putative metalloenzymes"/>
    <property type="match status" value="1"/>
</dbReference>
<keyword evidence="2 3" id="KW-0479">Metal-binding</keyword>
<accession>A0A7X3IG26</accession>
<evidence type="ECO:0000256" key="2">
    <source>
        <dbReference type="ARBA" id="ARBA00022723"/>
    </source>
</evidence>
<keyword evidence="5" id="KW-1185">Reference proteome</keyword>
<feature type="binding site" evidence="3">
    <location>
        <position position="44"/>
    </location>
    <ligand>
        <name>a divalent metal cation</name>
        <dbReference type="ChEBI" id="CHEBI:60240"/>
    </ligand>
</feature>